<evidence type="ECO:0000313" key="4">
    <source>
        <dbReference type="Proteomes" id="UP000290189"/>
    </source>
</evidence>
<feature type="coiled-coil region" evidence="1">
    <location>
        <begin position="478"/>
        <end position="519"/>
    </location>
</feature>
<dbReference type="Proteomes" id="UP000290189">
    <property type="component" value="Unassembled WGS sequence"/>
</dbReference>
<evidence type="ECO:0000313" key="3">
    <source>
        <dbReference type="EMBL" id="SPQ98968.1"/>
    </source>
</evidence>
<gene>
    <name evidence="3" type="ORF">PLBR_LOCUS6183</name>
</gene>
<evidence type="ECO:0008006" key="5">
    <source>
        <dbReference type="Google" id="ProtNLM"/>
    </source>
</evidence>
<reference evidence="3 4" key="1">
    <citation type="submission" date="2018-03" db="EMBL/GenBank/DDBJ databases">
        <authorList>
            <person name="Fogelqvist J."/>
        </authorList>
    </citation>
    <scope>NUCLEOTIDE SEQUENCE [LARGE SCALE GENOMIC DNA]</scope>
</reference>
<dbReference type="EMBL" id="OVEO01000010">
    <property type="protein sequence ID" value="SPQ98968.1"/>
    <property type="molecule type" value="Genomic_DNA"/>
</dbReference>
<geneLocation type="mitochondrion" evidence="3"/>
<evidence type="ECO:0000256" key="1">
    <source>
        <dbReference type="SAM" id="Coils"/>
    </source>
</evidence>
<keyword evidence="3" id="KW-0496">Mitochondrion</keyword>
<sequence>MRRLGVDPADTTFDDLRRELDKVTAAAPPSAPDLYRVAELKREVVAVRQRFVEYAALLQDVVLDAVRETRTKRVVPVVVEQHAGHVDTFQQRYDALQRVIADERRAANLLPRVVVNVESPGNRLDVIVELAQARAEHQAPRCGWQPTDNASACQDEVAALRAALSREVDRNAALVANAGALARTHERVRALVEAGSTSSMSELLSLRCDLQAGLARETTLRADLDDARHEGEELRRRQGELESLLKESRRKVLDEEALVQRLTTERRESEETWLARMEAMRDEMRAEAELWKDEQSKEVERHRRSFRERHRLLDEQCAAREAALAERHEKEIAQLVILHDEQVQRLQDEIRTYEGMVPVAVVNDKVADIESRWADERRHWEASRSASLAEHEDMRSQIATLRGQLHEIRAKHADTTKALQDAQAATVADRDSGERRVQDAWRAARDEARADLIAERDRWQADHQQIVTDMQSRARDAIAAYEQKLDAAADVARALDARIGELTAERARSAHRIAALEDQVRCVTEAATQADADARAERHRALELAEERRAQDLAGAAQQSAAALAQVREEGRRAVLEALEAARADLDRQRLEWARDADERLQRELSAREASTVAQWQSRVEADADRMRAVVEGHAAQVSEMSSRLEAARDKFESDLNRQVAAHNAEVAALRSQIDALAGDVANERLAATEARQRCATLDALRVDVESAALERDRKRAEEWTEQKAELTVLVQRQAEEFAKERQALLNRISEQRARHAEEHAELVERARDSLPEDRERIRVLEVEAARQQAAAEQIVNEVRFYKLELVNRDEALLKRFGDPEQSRSRPSVPGAKPHLASVPRRRPREGQLPVVVNLNNQAGLGPGNGGVPRPRQIIQHHWSSSS</sequence>
<accession>A0A3P3YFK1</accession>
<name>A0A3P3YFK1_PLABS</name>
<feature type="coiled-coil region" evidence="1">
    <location>
        <begin position="224"/>
        <end position="294"/>
    </location>
</feature>
<feature type="region of interest" description="Disordered" evidence="2">
    <location>
        <begin position="818"/>
        <end position="883"/>
    </location>
</feature>
<organism evidence="3 4">
    <name type="scientific">Plasmodiophora brassicae</name>
    <name type="common">Clubroot disease agent</name>
    <dbReference type="NCBI Taxonomy" id="37360"/>
    <lineage>
        <taxon>Eukaryota</taxon>
        <taxon>Sar</taxon>
        <taxon>Rhizaria</taxon>
        <taxon>Endomyxa</taxon>
        <taxon>Phytomyxea</taxon>
        <taxon>Plasmodiophorida</taxon>
        <taxon>Plasmodiophoridae</taxon>
        <taxon>Plasmodiophora</taxon>
    </lineage>
</organism>
<dbReference type="AlphaFoldDB" id="A0A3P3YFK1"/>
<evidence type="ECO:0000256" key="2">
    <source>
        <dbReference type="SAM" id="MobiDB-lite"/>
    </source>
</evidence>
<keyword evidence="1" id="KW-0175">Coiled coil</keyword>
<protein>
    <recommendedName>
        <fullName evidence="5">Protein FAM184A/B N-terminal domain-containing protein</fullName>
    </recommendedName>
</protein>
<feature type="coiled-coil region" evidence="1">
    <location>
        <begin position="698"/>
        <end position="798"/>
    </location>
</feature>
<proteinExistence type="predicted"/>